<name>A0A150F3W8_9BACI</name>
<protein>
    <recommendedName>
        <fullName evidence="3">NERD domain-containing protein</fullName>
    </recommendedName>
</protein>
<organism evidence="1 2">
    <name type="scientific">Bacillus nakamurai</name>
    <dbReference type="NCBI Taxonomy" id="1793963"/>
    <lineage>
        <taxon>Bacteria</taxon>
        <taxon>Bacillati</taxon>
        <taxon>Bacillota</taxon>
        <taxon>Bacilli</taxon>
        <taxon>Bacillales</taxon>
        <taxon>Bacillaceae</taxon>
        <taxon>Bacillus</taxon>
    </lineage>
</organism>
<dbReference type="InterPro" id="IPR012397">
    <property type="entry name" value="Pullulanase"/>
</dbReference>
<dbReference type="OrthoDB" id="2433183at2"/>
<evidence type="ECO:0000313" key="2">
    <source>
        <dbReference type="Proteomes" id="UP000075430"/>
    </source>
</evidence>
<evidence type="ECO:0000313" key="1">
    <source>
        <dbReference type="EMBL" id="KXZ13742.1"/>
    </source>
</evidence>
<dbReference type="Proteomes" id="UP000075430">
    <property type="component" value="Unassembled WGS sequence"/>
</dbReference>
<accession>A0A150F3W8</accession>
<keyword evidence="2" id="KW-1185">Reference proteome</keyword>
<sequence>MAQIIKIHDCISRYELDPYHYMNQFIRLKKERWKALLEAFDRKKEEQETQMAASGETAPEPSRKKFFLKKRKAEILSDIKEKRHQWFDEPDEEEALMLDLPSHRAELAPYFKNQLYEFQLKWASSTLSDMSELSRQVRRDGILRMLTQKLPDSYFVMYHPVLQIQQASVELSIVILSPLEIFCVAFLEAEEDSVYIGSKNRFWDKKTSGGSHPVLNPALSLNRTGSVVSQIVKEKGADIPVKKLLLSQTSYIDYPEPPYGLDIADKRTAGEWLRKQQKNTAPIKHHQLKAANALLSYGLSNSRRRQEWLD</sequence>
<reference evidence="2" key="1">
    <citation type="submission" date="2016-02" db="EMBL/GenBank/DDBJ databases">
        <authorList>
            <person name="Dunlap C."/>
        </authorList>
    </citation>
    <scope>NUCLEOTIDE SEQUENCE [LARGE SCALE GENOMIC DNA]</scope>
    <source>
        <strain evidence="2">NRRL B-41092</strain>
    </source>
</reference>
<proteinExistence type="predicted"/>
<dbReference type="PIRSF" id="PIRSF012560">
    <property type="entry name" value="Pullulanase"/>
    <property type="match status" value="1"/>
</dbReference>
<dbReference type="EMBL" id="LSBA01000037">
    <property type="protein sequence ID" value="KXZ13742.1"/>
    <property type="molecule type" value="Genomic_DNA"/>
</dbReference>
<evidence type="ECO:0008006" key="3">
    <source>
        <dbReference type="Google" id="ProtNLM"/>
    </source>
</evidence>
<dbReference type="STRING" id="1793963.AXI58_04355"/>
<dbReference type="RefSeq" id="WP_061523142.1">
    <property type="nucleotide sequence ID" value="NZ_JARLZY010000010.1"/>
</dbReference>
<comment type="caution">
    <text evidence="1">The sequence shown here is derived from an EMBL/GenBank/DDBJ whole genome shotgun (WGS) entry which is preliminary data.</text>
</comment>
<dbReference type="AlphaFoldDB" id="A0A150F3W8"/>
<gene>
    <name evidence="1" type="ORF">AXI58_04355</name>
</gene>